<sequence length="1120" mass="118992">MEAALSASFFEEIDPVALPKKFALSEQTEGGMGAARRLRRGGGGLPTASASLDWDACNRALDRLIHSSKQKEATAPVAEGASASSSSGYLGLFDLPLSGGGASSSEDLLGSRRDDDPGVDSLWNAGEAVPPVGGTASPGGSSGTQSAPVKAEGASFRKSVSRAADPMKERQRRELQQRRTLDLASQIVLRFRGARRPGVLQLLHRFFSCSSKQVRDPQELEKLVGACCYIIARQQGDDMSLNDITAQLERRQGTKGRQRCRCISRWVVKVCGKLQLRCLPRHRDAEALASNALRRICSHLKLLLTQQERQELLLLQHLKDAYKQCLLQQEGAETPGGSGGSSSLQHLPDVDAFLQQFDLDCDGAKKTQHTLEDEAWAQPPVAAAADSANGEVFTLSLEGAIQKKLAAAAALTAPGKRSSAAANSASRSSSRQNPAETCEEAVVSEEGMDGAALDAQIQQHECVLRLLRLLPNAQRIKLDHSIWLQKQRKVALQQLCEQSALVVKCVGFLQQLTAAAFAAAAKRGSFSLPAVSAGSGSSSSRGGDSADVETQTAAEAQQAVVPLEDPLDEHWRACGRCDAISTAANFVIVFECLQVPVFQRVVLEALEVDRRSVYKRRREQLQLAIAIFKRSQSAALEEVTIKTLGPLLIKAVHCTELASELLQIAASAPLPGSAAEGLDGSVAEEGARLLFPPRCLASGGGGLAASSSQQSASLSSTEDYALMRQGGSEGSQSSCERSSSVAASSNEHEMSRASEERLPLPQTSKAARSHSSPRSATASSSSSSSSSTPPAALACSLNSKGNVYSGDLISSAAAAAALRELEEGDFTFEETPMARVVSLQYERTQQRWVCKWREGVGTAGRWHRRCFSVVKYGEQAASHTTTNLGGGATGVQEPESAFSLFGANENQRESLLLASLPPDPNLSTVVASAAYSDEMERLAQLLHKARRNPVLAKWLDERAPPPGPAELRAAAQSIVPFLALQTSGGSSSKEASAGASSQAFGVDRQPLPRRGRVAGAREEHSRKSAALAFVGVTPETSAFSYPHFSPLPLLSLLTGRAFSKYFQSLVLDRKRGEEPRAAADKSTMAEEAAGCGQTSIGLSLSVGKAREASSPPVGHLLTRT</sequence>
<feature type="compositionally biased region" description="Low complexity" evidence="1">
    <location>
        <begin position="724"/>
        <end position="745"/>
    </location>
</feature>
<evidence type="ECO:0000313" key="2">
    <source>
        <dbReference type="EMBL" id="OEH74643.1"/>
    </source>
</evidence>
<reference evidence="2 3" key="1">
    <citation type="journal article" date="2016" name="BMC Genomics">
        <title>Comparative genomics reveals Cyclospora cayetanensis possesses coccidia-like metabolism and invasion components but unique surface antigens.</title>
        <authorList>
            <person name="Liu S."/>
            <person name="Wang L."/>
            <person name="Zheng H."/>
            <person name="Xu Z."/>
            <person name="Roellig D.M."/>
            <person name="Li N."/>
            <person name="Frace M.A."/>
            <person name="Tang K."/>
            <person name="Arrowood M.J."/>
            <person name="Moss D.M."/>
            <person name="Zhang L."/>
            <person name="Feng Y."/>
            <person name="Xiao L."/>
        </authorList>
    </citation>
    <scope>NUCLEOTIDE SEQUENCE [LARGE SCALE GENOMIC DNA]</scope>
    <source>
        <strain evidence="2 3">CHN_HEN01</strain>
    </source>
</reference>
<dbReference type="Proteomes" id="UP000095192">
    <property type="component" value="Unassembled WGS sequence"/>
</dbReference>
<accession>A0A1D3CTW3</accession>
<feature type="compositionally biased region" description="Low complexity" evidence="1">
    <location>
        <begin position="764"/>
        <end position="792"/>
    </location>
</feature>
<dbReference type="VEuPathDB" id="ToxoDB:cyc_01997"/>
<keyword evidence="3" id="KW-1185">Reference proteome</keyword>
<gene>
    <name evidence="2" type="ORF">cyc_01997</name>
</gene>
<name>A0A1D3CTW3_9EIME</name>
<evidence type="ECO:0000313" key="3">
    <source>
        <dbReference type="Proteomes" id="UP000095192"/>
    </source>
</evidence>
<feature type="compositionally biased region" description="Basic and acidic residues" evidence="1">
    <location>
        <begin position="746"/>
        <end position="758"/>
    </location>
</feature>
<proteinExistence type="predicted"/>
<dbReference type="AlphaFoldDB" id="A0A1D3CTW3"/>
<feature type="compositionally biased region" description="Low complexity" evidence="1">
    <location>
        <begin position="986"/>
        <end position="997"/>
    </location>
</feature>
<evidence type="ECO:0000256" key="1">
    <source>
        <dbReference type="SAM" id="MobiDB-lite"/>
    </source>
</evidence>
<dbReference type="VEuPathDB" id="ToxoDB:LOC34618910"/>
<feature type="compositionally biased region" description="Low complexity" evidence="1">
    <location>
        <begin position="416"/>
        <end position="431"/>
    </location>
</feature>
<feature type="region of interest" description="Disordered" evidence="1">
    <location>
        <begin position="986"/>
        <end position="1019"/>
    </location>
</feature>
<comment type="caution">
    <text evidence="2">The sequence shown here is derived from an EMBL/GenBank/DDBJ whole genome shotgun (WGS) entry which is preliminary data.</text>
</comment>
<feature type="compositionally biased region" description="Basic and acidic residues" evidence="1">
    <location>
        <begin position="165"/>
        <end position="177"/>
    </location>
</feature>
<feature type="region of interest" description="Disordered" evidence="1">
    <location>
        <begin position="723"/>
        <end position="792"/>
    </location>
</feature>
<dbReference type="InParanoid" id="A0A1D3CTW3"/>
<feature type="region of interest" description="Disordered" evidence="1">
    <location>
        <begin position="103"/>
        <end position="177"/>
    </location>
</feature>
<dbReference type="EMBL" id="JROU02001983">
    <property type="protein sequence ID" value="OEH74643.1"/>
    <property type="molecule type" value="Genomic_DNA"/>
</dbReference>
<feature type="region of interest" description="Disordered" evidence="1">
    <location>
        <begin position="416"/>
        <end position="438"/>
    </location>
</feature>
<organism evidence="2 3">
    <name type="scientific">Cyclospora cayetanensis</name>
    <dbReference type="NCBI Taxonomy" id="88456"/>
    <lineage>
        <taxon>Eukaryota</taxon>
        <taxon>Sar</taxon>
        <taxon>Alveolata</taxon>
        <taxon>Apicomplexa</taxon>
        <taxon>Conoidasida</taxon>
        <taxon>Coccidia</taxon>
        <taxon>Eucoccidiorida</taxon>
        <taxon>Eimeriorina</taxon>
        <taxon>Eimeriidae</taxon>
        <taxon>Cyclospora</taxon>
    </lineage>
</organism>
<protein>
    <submittedName>
        <fullName evidence="2">Uncharacterized protein</fullName>
    </submittedName>
</protein>